<organism evidence="2 3">
    <name type="scientific">Photobacterium pectinilyticum</name>
    <dbReference type="NCBI Taxonomy" id="2906793"/>
    <lineage>
        <taxon>Bacteria</taxon>
        <taxon>Pseudomonadati</taxon>
        <taxon>Pseudomonadota</taxon>
        <taxon>Gammaproteobacteria</taxon>
        <taxon>Vibrionales</taxon>
        <taxon>Vibrionaceae</taxon>
        <taxon>Photobacterium</taxon>
    </lineage>
</organism>
<protein>
    <recommendedName>
        <fullName evidence="4">Activity regulator of membrane protease YbbK</fullName>
    </recommendedName>
</protein>
<dbReference type="Proteomes" id="UP001524460">
    <property type="component" value="Unassembled WGS sequence"/>
</dbReference>
<gene>
    <name evidence="2" type="ORF">NHN17_23235</name>
</gene>
<evidence type="ECO:0008006" key="4">
    <source>
        <dbReference type="Google" id="ProtNLM"/>
    </source>
</evidence>
<feature type="transmembrane region" description="Helical" evidence="1">
    <location>
        <begin position="57"/>
        <end position="76"/>
    </location>
</feature>
<accession>A0ABT1N8B0</accession>
<keyword evidence="1" id="KW-0472">Membrane</keyword>
<comment type="caution">
    <text evidence="2">The sequence shown here is derived from an EMBL/GenBank/DDBJ whole genome shotgun (WGS) entry which is preliminary data.</text>
</comment>
<proteinExistence type="predicted"/>
<evidence type="ECO:0000256" key="1">
    <source>
        <dbReference type="SAM" id="Phobius"/>
    </source>
</evidence>
<feature type="transmembrane region" description="Helical" evidence="1">
    <location>
        <begin position="12"/>
        <end position="45"/>
    </location>
</feature>
<keyword evidence="3" id="KW-1185">Reference proteome</keyword>
<evidence type="ECO:0000313" key="2">
    <source>
        <dbReference type="EMBL" id="MCQ1060961.1"/>
    </source>
</evidence>
<name>A0ABT1N8B0_9GAMM</name>
<sequence>MGFEQYIAEWLIAAGIALIIIEVALLGMSTIVLLIGGVSMILVGLSHQADLVQTTNLPITLAITIAVLMILSYRPLKKIQNKTDHKVVQTEFSNFSFYLESDVNPNSETTYRYSGIEWKLKSKVPISAGSEVKVVKMDVGVMWIVLSE</sequence>
<reference evidence="2 3" key="1">
    <citation type="submission" date="2022-07" db="EMBL/GenBank/DDBJ databases">
        <title>Photobacterium pectinilyticum sp. nov., a marine bacterium isolated from surface seawater of Qingdao offshore.</title>
        <authorList>
            <person name="Wang X."/>
        </authorList>
    </citation>
    <scope>NUCLEOTIDE SEQUENCE [LARGE SCALE GENOMIC DNA]</scope>
    <source>
        <strain evidence="2 3">ZSDE20</strain>
    </source>
</reference>
<keyword evidence="1" id="KW-0812">Transmembrane</keyword>
<keyword evidence="1" id="KW-1133">Transmembrane helix</keyword>
<dbReference type="EMBL" id="JANEYT010000099">
    <property type="protein sequence ID" value="MCQ1060961.1"/>
    <property type="molecule type" value="Genomic_DNA"/>
</dbReference>
<dbReference type="RefSeq" id="WP_255045061.1">
    <property type="nucleotide sequence ID" value="NZ_JANEYT010000099.1"/>
</dbReference>
<evidence type="ECO:0000313" key="3">
    <source>
        <dbReference type="Proteomes" id="UP001524460"/>
    </source>
</evidence>